<dbReference type="CDD" id="cd00371">
    <property type="entry name" value="HMA"/>
    <property type="match status" value="1"/>
</dbReference>
<dbReference type="InterPro" id="IPR036163">
    <property type="entry name" value="HMA_dom_sf"/>
</dbReference>
<gene>
    <name evidence="3" type="ORF">SHI21_19785</name>
</gene>
<comment type="caution">
    <text evidence="3">The sequence shown here is derived from an EMBL/GenBank/DDBJ whole genome shotgun (WGS) entry which is preliminary data.</text>
</comment>
<dbReference type="EMBL" id="JAYGJQ010000003">
    <property type="protein sequence ID" value="MEA9358488.1"/>
    <property type="molecule type" value="Genomic_DNA"/>
</dbReference>
<dbReference type="PROSITE" id="PS01047">
    <property type="entry name" value="HMA_1"/>
    <property type="match status" value="1"/>
</dbReference>
<sequence>MYEFNVEGMTCSSCVNSIRNAVKSLDANAEVNVDLKSQKVKVHSEKKKSEIASIIEEAGYSVLDS</sequence>
<protein>
    <submittedName>
        <fullName evidence="3">Heavy metal-associated domain-containing protein</fullName>
    </submittedName>
</protein>
<dbReference type="Pfam" id="PF00403">
    <property type="entry name" value="HMA"/>
    <property type="match status" value="1"/>
</dbReference>
<dbReference type="InterPro" id="IPR006121">
    <property type="entry name" value="HMA_dom"/>
</dbReference>
<evidence type="ECO:0000259" key="2">
    <source>
        <dbReference type="PROSITE" id="PS50846"/>
    </source>
</evidence>
<reference evidence="3 4" key="1">
    <citation type="submission" date="2023-11" db="EMBL/GenBank/DDBJ databases">
        <title>A Novel Polar Bacteriovorax (B. antarcticus) Isolated from the Biocrust in Antarctica.</title>
        <authorList>
            <person name="Mun W."/>
            <person name="Choi S.Y."/>
            <person name="Mitchell R.J."/>
        </authorList>
    </citation>
    <scope>NUCLEOTIDE SEQUENCE [LARGE SCALE GENOMIC DNA]</scope>
    <source>
        <strain evidence="3 4">PP10</strain>
    </source>
</reference>
<evidence type="ECO:0000256" key="1">
    <source>
        <dbReference type="ARBA" id="ARBA00022723"/>
    </source>
</evidence>
<accession>A0ABU5VZI5</accession>
<evidence type="ECO:0000313" key="3">
    <source>
        <dbReference type="EMBL" id="MEA9358488.1"/>
    </source>
</evidence>
<organism evidence="3 4">
    <name type="scientific">Bacteriovorax antarcticus</name>
    <dbReference type="NCBI Taxonomy" id="3088717"/>
    <lineage>
        <taxon>Bacteria</taxon>
        <taxon>Pseudomonadati</taxon>
        <taxon>Bdellovibrionota</taxon>
        <taxon>Bacteriovoracia</taxon>
        <taxon>Bacteriovoracales</taxon>
        <taxon>Bacteriovoracaceae</taxon>
        <taxon>Bacteriovorax</taxon>
    </lineage>
</organism>
<dbReference type="SUPFAM" id="SSF55008">
    <property type="entry name" value="HMA, heavy metal-associated domain"/>
    <property type="match status" value="1"/>
</dbReference>
<dbReference type="Gene3D" id="3.30.70.100">
    <property type="match status" value="1"/>
</dbReference>
<proteinExistence type="predicted"/>
<dbReference type="RefSeq" id="WP_323578908.1">
    <property type="nucleotide sequence ID" value="NZ_JAYGJQ010000003.1"/>
</dbReference>
<dbReference type="Proteomes" id="UP001302274">
    <property type="component" value="Unassembled WGS sequence"/>
</dbReference>
<dbReference type="PROSITE" id="PS50846">
    <property type="entry name" value="HMA_2"/>
    <property type="match status" value="1"/>
</dbReference>
<dbReference type="InterPro" id="IPR017969">
    <property type="entry name" value="Heavy-metal-associated_CS"/>
</dbReference>
<name>A0ABU5VZI5_9BACT</name>
<evidence type="ECO:0000313" key="4">
    <source>
        <dbReference type="Proteomes" id="UP001302274"/>
    </source>
</evidence>
<keyword evidence="4" id="KW-1185">Reference proteome</keyword>
<keyword evidence="1" id="KW-0479">Metal-binding</keyword>
<feature type="domain" description="HMA" evidence="2">
    <location>
        <begin position="1"/>
        <end position="63"/>
    </location>
</feature>